<evidence type="ECO:0000256" key="3">
    <source>
        <dbReference type="ARBA" id="ARBA00023004"/>
    </source>
</evidence>
<feature type="binding site" evidence="5">
    <location>
        <position position="83"/>
    </location>
    <ligand>
        <name>isopentenyl diphosphate</name>
        <dbReference type="ChEBI" id="CHEBI:128769"/>
    </ligand>
</feature>
<feature type="binding site" evidence="5">
    <location>
        <position position="233"/>
    </location>
    <ligand>
        <name>isopentenyl diphosphate</name>
        <dbReference type="ChEBI" id="CHEBI:128769"/>
    </ligand>
</feature>
<name>A0A2T5FX06_9SPHN</name>
<feature type="binding site" evidence="5">
    <location>
        <position position="276"/>
    </location>
    <ligand>
        <name>isopentenyl diphosphate</name>
        <dbReference type="ChEBI" id="CHEBI:128769"/>
    </ligand>
</feature>
<feature type="binding site" evidence="5">
    <location>
        <position position="232"/>
    </location>
    <ligand>
        <name>(2E)-4-hydroxy-3-methylbut-2-enyl diphosphate</name>
        <dbReference type="ChEBI" id="CHEBI:128753"/>
    </ligand>
</feature>
<evidence type="ECO:0000313" key="6">
    <source>
        <dbReference type="EMBL" id="PTQ10304.1"/>
    </source>
</evidence>
<feature type="binding site" evidence="5">
    <location>
        <position position="21"/>
    </location>
    <ligand>
        <name>[4Fe-4S] cluster</name>
        <dbReference type="ChEBI" id="CHEBI:49883"/>
    </ligand>
</feature>
<comment type="catalytic activity">
    <reaction evidence="5">
        <text>dimethylallyl diphosphate + 2 oxidized [2Fe-2S]-[ferredoxin] + H2O = (2E)-4-hydroxy-3-methylbut-2-enyl diphosphate + 2 reduced [2Fe-2S]-[ferredoxin] + 2 H(+)</text>
        <dbReference type="Rhea" id="RHEA:24825"/>
        <dbReference type="Rhea" id="RHEA-COMP:10000"/>
        <dbReference type="Rhea" id="RHEA-COMP:10001"/>
        <dbReference type="ChEBI" id="CHEBI:15377"/>
        <dbReference type="ChEBI" id="CHEBI:15378"/>
        <dbReference type="ChEBI" id="CHEBI:33737"/>
        <dbReference type="ChEBI" id="CHEBI:33738"/>
        <dbReference type="ChEBI" id="CHEBI:57623"/>
        <dbReference type="ChEBI" id="CHEBI:128753"/>
        <dbReference type="EC" id="1.17.7.4"/>
    </reaction>
</comment>
<feature type="binding site" evidence="5">
    <location>
        <position position="276"/>
    </location>
    <ligand>
        <name>(2E)-4-hydroxy-3-methylbut-2-enyl diphosphate</name>
        <dbReference type="ChEBI" id="CHEBI:128753"/>
    </ligand>
</feature>
<keyword evidence="2 5" id="KW-0479">Metal-binding</keyword>
<dbReference type="PANTHER" id="PTHR30426:SF0">
    <property type="entry name" value="4-HYDROXY-3-METHYLBUT-2-ENYL DIPHOSPHATE REDUCTASE"/>
    <property type="match status" value="1"/>
</dbReference>
<evidence type="ECO:0000256" key="5">
    <source>
        <dbReference type="HAMAP-Rule" id="MF_00191"/>
    </source>
</evidence>
<dbReference type="CDD" id="cd13944">
    <property type="entry name" value="lytB_ispH"/>
    <property type="match status" value="1"/>
</dbReference>
<keyword evidence="5" id="KW-0560">Oxidoreductase</keyword>
<feature type="binding site" evidence="5">
    <location>
        <position position="204"/>
    </location>
    <ligand>
        <name>[4Fe-4S] cluster</name>
        <dbReference type="ChEBI" id="CHEBI:49883"/>
    </ligand>
</feature>
<dbReference type="EMBL" id="NWBU01000010">
    <property type="protein sequence ID" value="PTQ10304.1"/>
    <property type="molecule type" value="Genomic_DNA"/>
</dbReference>
<dbReference type="UniPathway" id="UPA00059">
    <property type="reaction ID" value="UER00105"/>
</dbReference>
<feature type="binding site" evidence="5">
    <location>
        <position position="83"/>
    </location>
    <ligand>
        <name>(2E)-4-hydroxy-3-methylbut-2-enyl diphosphate</name>
        <dbReference type="ChEBI" id="CHEBI:128753"/>
    </ligand>
</feature>
<feature type="binding site" evidence="5">
    <location>
        <position position="105"/>
    </location>
    <ligand>
        <name>[4Fe-4S] cluster</name>
        <dbReference type="ChEBI" id="CHEBI:49883"/>
    </ligand>
</feature>
<dbReference type="EC" id="1.17.7.4" evidence="5"/>
<feature type="active site" description="Proton donor" evidence="5">
    <location>
        <position position="135"/>
    </location>
</feature>
<feature type="binding site" evidence="5">
    <location>
        <position position="232"/>
    </location>
    <ligand>
        <name>dimethylallyl diphosphate</name>
        <dbReference type="ChEBI" id="CHEBI:57623"/>
    </ligand>
</feature>
<dbReference type="NCBIfam" id="TIGR00216">
    <property type="entry name" value="ispH_lytB"/>
    <property type="match status" value="1"/>
</dbReference>
<dbReference type="Pfam" id="PF02401">
    <property type="entry name" value="LYTB"/>
    <property type="match status" value="1"/>
</dbReference>
<accession>A0A2T5FX06</accession>
<feature type="binding site" evidence="5">
    <location>
        <position position="133"/>
    </location>
    <ligand>
        <name>dimethylallyl diphosphate</name>
        <dbReference type="ChEBI" id="CHEBI:57623"/>
    </ligand>
</feature>
<organism evidence="6 7">
    <name type="scientific">Sphingomonas oleivorans</name>
    <dbReference type="NCBI Taxonomy" id="1735121"/>
    <lineage>
        <taxon>Bacteria</taxon>
        <taxon>Pseudomonadati</taxon>
        <taxon>Pseudomonadota</taxon>
        <taxon>Alphaproteobacteria</taxon>
        <taxon>Sphingomonadales</taxon>
        <taxon>Sphingomonadaceae</taxon>
        <taxon>Sphingomonas</taxon>
    </lineage>
</organism>
<feature type="binding site" evidence="5">
    <location>
        <position position="233"/>
    </location>
    <ligand>
        <name>dimethylallyl diphosphate</name>
        <dbReference type="ChEBI" id="CHEBI:57623"/>
    </ligand>
</feature>
<dbReference type="RefSeq" id="WP_107968742.1">
    <property type="nucleotide sequence ID" value="NZ_NWBU01000010.1"/>
</dbReference>
<feature type="binding site" evidence="5">
    <location>
        <position position="233"/>
    </location>
    <ligand>
        <name>(2E)-4-hydroxy-3-methylbut-2-enyl diphosphate</name>
        <dbReference type="ChEBI" id="CHEBI:128753"/>
    </ligand>
</feature>
<feature type="binding site" evidence="5">
    <location>
        <position position="50"/>
    </location>
    <ligand>
        <name>(2E)-4-hydroxy-3-methylbut-2-enyl diphosphate</name>
        <dbReference type="ChEBI" id="CHEBI:128753"/>
    </ligand>
</feature>
<evidence type="ECO:0000313" key="7">
    <source>
        <dbReference type="Proteomes" id="UP000244162"/>
    </source>
</evidence>
<feature type="binding site" evidence="5">
    <location>
        <position position="83"/>
    </location>
    <ligand>
        <name>dimethylallyl diphosphate</name>
        <dbReference type="ChEBI" id="CHEBI:57623"/>
    </ligand>
</feature>
<dbReference type="NCBIfam" id="NF002188">
    <property type="entry name" value="PRK01045.1-2"/>
    <property type="match status" value="1"/>
</dbReference>
<dbReference type="GO" id="GO:0051539">
    <property type="term" value="F:4 iron, 4 sulfur cluster binding"/>
    <property type="evidence" value="ECO:0007669"/>
    <property type="project" value="UniProtKB-UniRule"/>
</dbReference>
<sequence length="318" mass="34166">MAETDILPPLTLLIAAPRGFCAGVDRAIRIVELTLQKYGAPVYVRHEIVHNRFVVDNLKAKGAIFVEELDEVPDGVPVVFSAHGVPKAVPAKAEARGLNYLDATCPLVSKVHRQAERLVEAGRHILFIGHKGHPEVVGTFGQVPEGGMTLIETAADAEAVQPADPENLAFLTQTTLSVDDTAETVAVLRRRFPSMAAPRGEDICYATSNRQAAVKAIAQACDAMLVIGAPNSSNSLRLAEVAERSGIKAQLIQRAGEIDFAWLEGVTTLGITAGASAPEILVREVVDLLATRFTIDEREVEHTAENMVFKLPRSLEAA</sequence>
<dbReference type="GO" id="GO:0016114">
    <property type="term" value="P:terpenoid biosynthetic process"/>
    <property type="evidence" value="ECO:0007669"/>
    <property type="project" value="UniProtKB-UniRule"/>
</dbReference>
<feature type="binding site" evidence="5">
    <location>
        <position position="50"/>
    </location>
    <ligand>
        <name>isopentenyl diphosphate</name>
        <dbReference type="ChEBI" id="CHEBI:128769"/>
    </ligand>
</feature>
<dbReference type="UniPathway" id="UPA00056">
    <property type="reaction ID" value="UER00097"/>
</dbReference>
<keyword evidence="7" id="KW-1185">Reference proteome</keyword>
<comment type="similarity">
    <text evidence="5">Belongs to the IspH family.</text>
</comment>
<feature type="binding site" evidence="5">
    <location>
        <position position="133"/>
    </location>
    <ligand>
        <name>isopentenyl diphosphate</name>
        <dbReference type="ChEBI" id="CHEBI:128769"/>
    </ligand>
</feature>
<feature type="binding site" evidence="5">
    <location>
        <position position="234"/>
    </location>
    <ligand>
        <name>dimethylallyl diphosphate</name>
        <dbReference type="ChEBI" id="CHEBI:57623"/>
    </ligand>
</feature>
<dbReference type="Proteomes" id="UP000244162">
    <property type="component" value="Unassembled WGS sequence"/>
</dbReference>
<reference evidence="6 7" key="1">
    <citation type="submission" date="2017-09" db="EMBL/GenBank/DDBJ databases">
        <title>Sphingomonas panjinensis sp.nov., isolated from oil-contaminated soil.</title>
        <authorList>
            <person name="Wang L."/>
            <person name="Chen L."/>
        </authorList>
    </citation>
    <scope>NUCLEOTIDE SEQUENCE [LARGE SCALE GENOMIC DNA]</scope>
    <source>
        <strain evidence="6 7">FW-11</strain>
    </source>
</reference>
<feature type="binding site" evidence="5">
    <location>
        <position position="133"/>
    </location>
    <ligand>
        <name>(2E)-4-hydroxy-3-methylbut-2-enyl diphosphate</name>
        <dbReference type="ChEBI" id="CHEBI:128753"/>
    </ligand>
</feature>
<comment type="pathway">
    <text evidence="5">Isoprenoid biosynthesis; isopentenyl diphosphate biosynthesis via DXP pathway; isopentenyl diphosphate from 1-deoxy-D-xylulose 5-phosphate: step 6/6.</text>
</comment>
<evidence type="ECO:0000256" key="2">
    <source>
        <dbReference type="ARBA" id="ARBA00022723"/>
    </source>
</evidence>
<dbReference type="GO" id="GO:0019288">
    <property type="term" value="P:isopentenyl diphosphate biosynthetic process, methylerythritol 4-phosphate pathway"/>
    <property type="evidence" value="ECO:0007669"/>
    <property type="project" value="UniProtKB-UniRule"/>
</dbReference>
<protein>
    <recommendedName>
        <fullName evidence="5">4-hydroxy-3-methylbut-2-enyl diphosphate reductase</fullName>
        <shortName evidence="5">HMBPP reductase</shortName>
        <ecNumber evidence="5">1.17.7.4</ecNumber>
    </recommendedName>
</protein>
<gene>
    <name evidence="5" type="primary">ispH</name>
    <name evidence="6" type="ORF">CLG96_12515</name>
</gene>
<dbReference type="GO" id="GO:0051745">
    <property type="term" value="F:4-hydroxy-3-methylbut-2-enyl diphosphate reductase activity"/>
    <property type="evidence" value="ECO:0007669"/>
    <property type="project" value="UniProtKB-UniRule"/>
</dbReference>
<dbReference type="PANTHER" id="PTHR30426">
    <property type="entry name" value="4-HYDROXY-3-METHYLBUT-2-ENYL DIPHOSPHATE REDUCTASE"/>
    <property type="match status" value="1"/>
</dbReference>
<dbReference type="Gene3D" id="3.40.1010.20">
    <property type="entry name" value="4-hydroxy-3-methylbut-2-enyl diphosphate reductase, catalytic domain"/>
    <property type="match status" value="2"/>
</dbReference>
<comment type="cofactor">
    <cofactor evidence="5">
        <name>[4Fe-4S] cluster</name>
        <dbReference type="ChEBI" id="CHEBI:49883"/>
    </cofactor>
    <text evidence="5">Binds 1 [4Fe-4S] cluster per subunit.</text>
</comment>
<keyword evidence="1 5" id="KW-0004">4Fe-4S</keyword>
<dbReference type="InterPro" id="IPR003451">
    <property type="entry name" value="LytB/IspH"/>
</dbReference>
<feature type="binding site" evidence="5">
    <location>
        <position position="234"/>
    </location>
    <ligand>
        <name>(2E)-4-hydroxy-3-methylbut-2-enyl diphosphate</name>
        <dbReference type="ChEBI" id="CHEBI:128753"/>
    </ligand>
</feature>
<keyword evidence="5" id="KW-0414">Isoprene biosynthesis</keyword>
<comment type="catalytic activity">
    <reaction evidence="5">
        <text>isopentenyl diphosphate + 2 oxidized [2Fe-2S]-[ferredoxin] + H2O = (2E)-4-hydroxy-3-methylbut-2-enyl diphosphate + 2 reduced [2Fe-2S]-[ferredoxin] + 2 H(+)</text>
        <dbReference type="Rhea" id="RHEA:24488"/>
        <dbReference type="Rhea" id="RHEA-COMP:10000"/>
        <dbReference type="Rhea" id="RHEA-COMP:10001"/>
        <dbReference type="ChEBI" id="CHEBI:15377"/>
        <dbReference type="ChEBI" id="CHEBI:15378"/>
        <dbReference type="ChEBI" id="CHEBI:33737"/>
        <dbReference type="ChEBI" id="CHEBI:33738"/>
        <dbReference type="ChEBI" id="CHEBI:128753"/>
        <dbReference type="ChEBI" id="CHEBI:128769"/>
        <dbReference type="EC" id="1.17.7.4"/>
    </reaction>
</comment>
<comment type="caution">
    <text evidence="6">The sequence shown here is derived from an EMBL/GenBank/DDBJ whole genome shotgun (WGS) entry which is preliminary data.</text>
</comment>
<dbReference type="AlphaFoldDB" id="A0A2T5FX06"/>
<dbReference type="HAMAP" id="MF_00191">
    <property type="entry name" value="IspH"/>
    <property type="match status" value="1"/>
</dbReference>
<dbReference type="OrthoDB" id="9804068at2"/>
<comment type="pathway">
    <text evidence="5">Isoprenoid biosynthesis; dimethylallyl diphosphate biosynthesis; dimethylallyl diphosphate from (2E)-4-hydroxy-3-methylbutenyl diphosphate: step 1/1.</text>
</comment>
<dbReference type="GO" id="GO:0046872">
    <property type="term" value="F:metal ion binding"/>
    <property type="evidence" value="ECO:0007669"/>
    <property type="project" value="UniProtKB-KW"/>
</dbReference>
<evidence type="ECO:0000256" key="1">
    <source>
        <dbReference type="ARBA" id="ARBA00022485"/>
    </source>
</evidence>
<evidence type="ECO:0000256" key="4">
    <source>
        <dbReference type="ARBA" id="ARBA00023014"/>
    </source>
</evidence>
<keyword evidence="3 5" id="KW-0408">Iron</keyword>
<feature type="binding site" evidence="5">
    <location>
        <position position="174"/>
    </location>
    <ligand>
        <name>(2E)-4-hydroxy-3-methylbut-2-enyl diphosphate</name>
        <dbReference type="ChEBI" id="CHEBI:128753"/>
    </ligand>
</feature>
<dbReference type="Gene3D" id="3.40.50.11270">
    <property type="match status" value="1"/>
</dbReference>
<comment type="function">
    <text evidence="5">Catalyzes the conversion of 1-hydroxy-2-methyl-2-(E)-butenyl 4-diphosphate (HMBPP) into a mixture of isopentenyl diphosphate (IPP) and dimethylallyl diphosphate (DMAPP). Acts in the terminal step of the DOXP/MEP pathway for isoprenoid precursor biosynthesis.</text>
</comment>
<keyword evidence="4 5" id="KW-0411">Iron-sulfur</keyword>
<dbReference type="NCBIfam" id="NF002190">
    <property type="entry name" value="PRK01045.1-4"/>
    <property type="match status" value="1"/>
</dbReference>
<feature type="binding site" evidence="5">
    <location>
        <position position="234"/>
    </location>
    <ligand>
        <name>isopentenyl diphosphate</name>
        <dbReference type="ChEBI" id="CHEBI:128769"/>
    </ligand>
</feature>
<dbReference type="GO" id="GO:0050992">
    <property type="term" value="P:dimethylallyl diphosphate biosynthetic process"/>
    <property type="evidence" value="ECO:0007669"/>
    <property type="project" value="UniProtKB-UniRule"/>
</dbReference>
<proteinExistence type="inferred from homology"/>
<feature type="binding site" evidence="5">
    <location>
        <position position="50"/>
    </location>
    <ligand>
        <name>dimethylallyl diphosphate</name>
        <dbReference type="ChEBI" id="CHEBI:57623"/>
    </ligand>
</feature>
<feature type="binding site" evidence="5">
    <location>
        <position position="232"/>
    </location>
    <ligand>
        <name>isopentenyl diphosphate</name>
        <dbReference type="ChEBI" id="CHEBI:128769"/>
    </ligand>
</feature>
<feature type="binding site" evidence="5">
    <location>
        <position position="276"/>
    </location>
    <ligand>
        <name>dimethylallyl diphosphate</name>
        <dbReference type="ChEBI" id="CHEBI:57623"/>
    </ligand>
</feature>